<keyword evidence="2" id="KW-1185">Reference proteome</keyword>
<dbReference type="EMBL" id="NRSH01000009">
    <property type="protein sequence ID" value="MBK1725784.1"/>
    <property type="molecule type" value="Genomic_DNA"/>
</dbReference>
<sequence length="152" mass="17146">MIGAARQRVALDAVPRSFAALMELYEINYIYMRRLAPELASAAADREVSVSRDGVALRLEVLERSRYTTTVLLTHRFEAEQGVESVPDLTVRVYHDARTAEALYAQDRQVRNSAAGLAERWAANRFLNRWLRFTLGEGHVFPANGETRPDAP</sequence>
<dbReference type="Proteomes" id="UP000738126">
    <property type="component" value="Unassembled WGS sequence"/>
</dbReference>
<dbReference type="PANTHER" id="PTHR38774:SF1">
    <property type="entry name" value="CYTOPLASMIC PROTEIN"/>
    <property type="match status" value="1"/>
</dbReference>
<reference evidence="1 2" key="1">
    <citation type="journal article" date="2020" name="Microorganisms">
        <title>Osmotic Adaptation and Compatible Solute Biosynthesis of Phototrophic Bacteria as Revealed from Genome Analyses.</title>
        <authorList>
            <person name="Imhoff J.F."/>
            <person name="Rahn T."/>
            <person name="Kunzel S."/>
            <person name="Keller A."/>
            <person name="Neulinger S.C."/>
        </authorList>
    </citation>
    <scope>NUCLEOTIDE SEQUENCE [LARGE SCALE GENOMIC DNA]</scope>
    <source>
        <strain evidence="1 2">DSM 15116</strain>
    </source>
</reference>
<organism evidence="1 2">
    <name type="scientific">Halorhodospira neutriphila</name>
    <dbReference type="NCBI Taxonomy" id="168379"/>
    <lineage>
        <taxon>Bacteria</taxon>
        <taxon>Pseudomonadati</taxon>
        <taxon>Pseudomonadota</taxon>
        <taxon>Gammaproteobacteria</taxon>
        <taxon>Chromatiales</taxon>
        <taxon>Ectothiorhodospiraceae</taxon>
        <taxon>Halorhodospira</taxon>
    </lineage>
</organism>
<dbReference type="PANTHER" id="PTHR38774">
    <property type="entry name" value="CYTOPLASMIC PROTEIN-RELATED"/>
    <property type="match status" value="1"/>
</dbReference>
<gene>
    <name evidence="1" type="ORF">CKO13_01855</name>
</gene>
<evidence type="ECO:0000313" key="2">
    <source>
        <dbReference type="Proteomes" id="UP000738126"/>
    </source>
</evidence>
<name>A0ABS1E655_9GAMM</name>
<evidence type="ECO:0008006" key="3">
    <source>
        <dbReference type="Google" id="ProtNLM"/>
    </source>
</evidence>
<protein>
    <recommendedName>
        <fullName evidence="3">DUF1249 domain-containing protein</fullName>
    </recommendedName>
</protein>
<dbReference type="InterPro" id="IPR009659">
    <property type="entry name" value="DUF1249"/>
</dbReference>
<dbReference type="Pfam" id="PF06853">
    <property type="entry name" value="DUF1249"/>
    <property type="match status" value="1"/>
</dbReference>
<comment type="caution">
    <text evidence="1">The sequence shown here is derived from an EMBL/GenBank/DDBJ whole genome shotgun (WGS) entry which is preliminary data.</text>
</comment>
<accession>A0ABS1E655</accession>
<evidence type="ECO:0000313" key="1">
    <source>
        <dbReference type="EMBL" id="MBK1725784.1"/>
    </source>
</evidence>
<dbReference type="RefSeq" id="WP_200256268.1">
    <property type="nucleotide sequence ID" value="NZ_NRSH01000009.1"/>
</dbReference>
<proteinExistence type="predicted"/>